<dbReference type="GO" id="GO:0061630">
    <property type="term" value="F:ubiquitin protein ligase activity"/>
    <property type="evidence" value="ECO:0007669"/>
    <property type="project" value="UniProtKB-EC"/>
</dbReference>
<dbReference type="Gene3D" id="3.30.40.10">
    <property type="entry name" value="Zinc/RING finger domain, C3HC4 (zinc finger)"/>
    <property type="match status" value="1"/>
</dbReference>
<evidence type="ECO:0000256" key="2">
    <source>
        <dbReference type="ARBA" id="ARBA00004906"/>
    </source>
</evidence>
<keyword evidence="6" id="KW-0175">Coiled coil</keyword>
<dbReference type="UniPathway" id="UPA00143"/>
<dbReference type="InterPro" id="IPR001245">
    <property type="entry name" value="Ser-Thr/Tyr_kinase_cat_dom"/>
</dbReference>
<protein>
    <recommendedName>
        <fullName evidence="3">RING-type E3 ubiquitin transferase</fullName>
        <ecNumber evidence="3">2.3.2.27</ecNumber>
    </recommendedName>
</protein>
<evidence type="ECO:0000313" key="11">
    <source>
        <dbReference type="Proteomes" id="UP000324897"/>
    </source>
</evidence>
<dbReference type="InterPro" id="IPR003613">
    <property type="entry name" value="Ubox_domain"/>
</dbReference>
<sequence length="1007" mass="115570">MEGYSRLLLDMFEPPWSARRGPISSEGSLQPDEKRTPAKAEDKVFVAVPEEFSDGESTLLWALHNLATDGCKIVIAHDNASAKPEEINNYRRLKRAEAEKNLDAYVLIAKRTRKDIKIGCEKVIIEMDSVAKGLDELIARHSITKLVMGAAADQHYSKRANENLSTIPASSPRRNAPLPTTHTISKQLKSVELAELEYEASSSNGTSSLLIATAMSDWEYFFGDWGMTVYGSSRADDAISIYGLTTLPATTVDTNELTPIMHSPSHDCDNIYLKSASTCDQEDKPSAEEELYHKPHDPCTNAEILKGEDDEEIDKLRKAEMDLLSALQRIKESEDLYLHEFSERKEIEKTLATQKLEIDEMRRRHCTLYDELQESKKQKLMLEQRITQIKSAAKDYVEEITENFIKQLCKESKTRQRTEMDLLSTTQRVSTLLEESTVKLCLRKHVKEAENSYRHEKARRENLEEKVARQRLEFEEIKRRRDELYYELQDVKEQKLKLERVDASEETNRRRKAERDLISALHRIDELKHRHMQEMKKKEAMEETIARQLKKIEEAKRQLHEVHDKHMIEMKYAVKAHEEKISNSMHLLQELQDKHDKLLQERNIAFTEAEDLRQKYKQKQRAFMTAETLNIEFSFVELQQATKDFNAEFKISEDEFASGYRGFLRNTFVAIKLLHPQSLQGEVEFHQQIAELAKVRHPNLVTLVGACPEAFALVYEFLPNGSLEDRLLCKKKRIPPLTWKMRTRIIAEICSALAFIHSHKPYPIFHGNLNAGNILLDANFVSKMGNLGIGQSLKQSNITIANMQHHHTNNHRTLRDIDHGEFLITRELKLWSDVYSFGIIILQLLTGSSTEKIVEIVQEAMEKAQLHLIMDASAGDWPFVQAKQLADLGLRCTKLSGREQPDLAGEAWDVIQPLMQAATLTKRASALPSDDSSIPSHFICPIFQEVMSDPHIAADGFTYEAQAIRGWLDSGRDTSPMTNLKLAHRELTPNRALRSAILEWEQQQQEK</sequence>
<keyword evidence="4" id="KW-0808">Transferase</keyword>
<feature type="compositionally biased region" description="Basic and acidic residues" evidence="7">
    <location>
        <begin position="31"/>
        <end position="40"/>
    </location>
</feature>
<dbReference type="Gene3D" id="3.30.200.20">
    <property type="entry name" value="Phosphorylase Kinase, domain 1"/>
    <property type="match status" value="1"/>
</dbReference>
<dbReference type="GO" id="GO:0016567">
    <property type="term" value="P:protein ubiquitination"/>
    <property type="evidence" value="ECO:0007669"/>
    <property type="project" value="UniProtKB-UniPathway"/>
</dbReference>
<dbReference type="CDD" id="cd01989">
    <property type="entry name" value="USP_STK_Ubox_N"/>
    <property type="match status" value="1"/>
</dbReference>
<organism evidence="10 11">
    <name type="scientific">Eragrostis curvula</name>
    <name type="common">weeping love grass</name>
    <dbReference type="NCBI Taxonomy" id="38414"/>
    <lineage>
        <taxon>Eukaryota</taxon>
        <taxon>Viridiplantae</taxon>
        <taxon>Streptophyta</taxon>
        <taxon>Embryophyta</taxon>
        <taxon>Tracheophyta</taxon>
        <taxon>Spermatophyta</taxon>
        <taxon>Magnoliopsida</taxon>
        <taxon>Liliopsida</taxon>
        <taxon>Poales</taxon>
        <taxon>Poaceae</taxon>
        <taxon>PACMAD clade</taxon>
        <taxon>Chloridoideae</taxon>
        <taxon>Eragrostideae</taxon>
        <taxon>Eragrostidinae</taxon>
        <taxon>Eragrostis</taxon>
    </lineage>
</organism>
<feature type="non-terminal residue" evidence="10">
    <location>
        <position position="1"/>
    </location>
</feature>
<dbReference type="AlphaFoldDB" id="A0A5J9UY84"/>
<dbReference type="GO" id="GO:0004672">
    <property type="term" value="F:protein kinase activity"/>
    <property type="evidence" value="ECO:0007669"/>
    <property type="project" value="InterPro"/>
</dbReference>
<dbReference type="PANTHER" id="PTHR45647:SF130">
    <property type="entry name" value="U-BOX DOMAIN-CONTAINING PROTEIN 33"/>
    <property type="match status" value="1"/>
</dbReference>
<dbReference type="Gramene" id="TVU28819">
    <property type="protein sequence ID" value="TVU28819"/>
    <property type="gene ID" value="EJB05_20354"/>
</dbReference>
<dbReference type="Gene3D" id="1.10.510.10">
    <property type="entry name" value="Transferase(Phosphotransferase) domain 1"/>
    <property type="match status" value="1"/>
</dbReference>
<name>A0A5J9UY84_9POAL</name>
<dbReference type="EMBL" id="RWGY01000011">
    <property type="protein sequence ID" value="TVU28819.1"/>
    <property type="molecule type" value="Genomic_DNA"/>
</dbReference>
<dbReference type="PROSITE" id="PS51698">
    <property type="entry name" value="U_BOX"/>
    <property type="match status" value="1"/>
</dbReference>
<reference evidence="10 11" key="1">
    <citation type="journal article" date="2019" name="Sci. Rep.">
        <title>A high-quality genome of Eragrostis curvula grass provides insights into Poaceae evolution and supports new strategies to enhance forage quality.</title>
        <authorList>
            <person name="Carballo J."/>
            <person name="Santos B.A.C.M."/>
            <person name="Zappacosta D."/>
            <person name="Garbus I."/>
            <person name="Selva J.P."/>
            <person name="Gallo C.A."/>
            <person name="Diaz A."/>
            <person name="Albertini E."/>
            <person name="Caccamo M."/>
            <person name="Echenique V."/>
        </authorList>
    </citation>
    <scope>NUCLEOTIDE SEQUENCE [LARGE SCALE GENOMIC DNA]</scope>
    <source>
        <strain evidence="11">cv. Victoria</strain>
        <tissue evidence="10">Leaf</tissue>
    </source>
</reference>
<dbReference type="SUPFAM" id="SSF57850">
    <property type="entry name" value="RING/U-box"/>
    <property type="match status" value="1"/>
</dbReference>
<comment type="pathway">
    <text evidence="2">Protein modification; protein ubiquitination.</text>
</comment>
<dbReference type="EC" id="2.3.2.27" evidence="3"/>
<evidence type="ECO:0000256" key="3">
    <source>
        <dbReference type="ARBA" id="ARBA00012483"/>
    </source>
</evidence>
<evidence type="ECO:0000313" key="10">
    <source>
        <dbReference type="EMBL" id="TVU28819.1"/>
    </source>
</evidence>
<proteinExistence type="predicted"/>
<feature type="domain" description="Protein kinase" evidence="8">
    <location>
        <begin position="645"/>
        <end position="915"/>
    </location>
</feature>
<dbReference type="Proteomes" id="UP000324897">
    <property type="component" value="Chromosome 1"/>
</dbReference>
<dbReference type="PANTHER" id="PTHR45647">
    <property type="entry name" value="OS02G0152300 PROTEIN"/>
    <property type="match status" value="1"/>
</dbReference>
<dbReference type="InterPro" id="IPR051348">
    <property type="entry name" value="U-box_ubiquitin_ligases"/>
</dbReference>
<keyword evidence="11" id="KW-1185">Reference proteome</keyword>
<dbReference type="InterPro" id="IPR013083">
    <property type="entry name" value="Znf_RING/FYVE/PHD"/>
</dbReference>
<evidence type="ECO:0000256" key="1">
    <source>
        <dbReference type="ARBA" id="ARBA00000900"/>
    </source>
</evidence>
<evidence type="ECO:0000256" key="6">
    <source>
        <dbReference type="SAM" id="Coils"/>
    </source>
</evidence>
<evidence type="ECO:0000259" key="8">
    <source>
        <dbReference type="PROSITE" id="PS50011"/>
    </source>
</evidence>
<comment type="catalytic activity">
    <reaction evidence="1">
        <text>S-ubiquitinyl-[E2 ubiquitin-conjugating enzyme]-L-cysteine + [acceptor protein]-L-lysine = [E2 ubiquitin-conjugating enzyme]-L-cysteine + N(6)-ubiquitinyl-[acceptor protein]-L-lysine.</text>
        <dbReference type="EC" id="2.3.2.27"/>
    </reaction>
</comment>
<feature type="coiled-coil region" evidence="6">
    <location>
        <begin position="316"/>
        <end position="392"/>
    </location>
</feature>
<dbReference type="PROSITE" id="PS50011">
    <property type="entry name" value="PROTEIN_KINASE_DOM"/>
    <property type="match status" value="1"/>
</dbReference>
<evidence type="ECO:0000256" key="5">
    <source>
        <dbReference type="ARBA" id="ARBA00022786"/>
    </source>
</evidence>
<dbReference type="GO" id="GO:0005524">
    <property type="term" value="F:ATP binding"/>
    <property type="evidence" value="ECO:0007669"/>
    <property type="project" value="InterPro"/>
</dbReference>
<accession>A0A5J9UY84</accession>
<dbReference type="Pfam" id="PF07714">
    <property type="entry name" value="PK_Tyr_Ser-Thr"/>
    <property type="match status" value="1"/>
</dbReference>
<evidence type="ECO:0000259" key="9">
    <source>
        <dbReference type="PROSITE" id="PS51698"/>
    </source>
</evidence>
<evidence type="ECO:0000256" key="7">
    <source>
        <dbReference type="SAM" id="MobiDB-lite"/>
    </source>
</evidence>
<feature type="region of interest" description="Disordered" evidence="7">
    <location>
        <begin position="16"/>
        <end position="40"/>
    </location>
</feature>
<dbReference type="Pfam" id="PF04564">
    <property type="entry name" value="U-box"/>
    <property type="match status" value="1"/>
</dbReference>
<dbReference type="CDD" id="cd16655">
    <property type="entry name" value="RING-Ubox_WDSUB1-like"/>
    <property type="match status" value="1"/>
</dbReference>
<gene>
    <name evidence="10" type="ORF">EJB05_20354</name>
</gene>
<dbReference type="SMART" id="SM00504">
    <property type="entry name" value="Ubox"/>
    <property type="match status" value="1"/>
</dbReference>
<dbReference type="OrthoDB" id="4062651at2759"/>
<dbReference type="InterPro" id="IPR011009">
    <property type="entry name" value="Kinase-like_dom_sf"/>
</dbReference>
<comment type="caution">
    <text evidence="10">The sequence shown here is derived from an EMBL/GenBank/DDBJ whole genome shotgun (WGS) entry which is preliminary data.</text>
</comment>
<dbReference type="InterPro" id="IPR000719">
    <property type="entry name" value="Prot_kinase_dom"/>
</dbReference>
<feature type="domain" description="U-box" evidence="9">
    <location>
        <begin position="933"/>
        <end position="1007"/>
    </location>
</feature>
<keyword evidence="5" id="KW-0833">Ubl conjugation pathway</keyword>
<feature type="coiled-coil region" evidence="6">
    <location>
        <begin position="446"/>
        <end position="629"/>
    </location>
</feature>
<dbReference type="SUPFAM" id="SSF56112">
    <property type="entry name" value="Protein kinase-like (PK-like)"/>
    <property type="match status" value="1"/>
</dbReference>
<evidence type="ECO:0000256" key="4">
    <source>
        <dbReference type="ARBA" id="ARBA00022679"/>
    </source>
</evidence>